<feature type="transmembrane region" description="Helical" evidence="15">
    <location>
        <begin position="254"/>
        <end position="279"/>
    </location>
</feature>
<evidence type="ECO:0000256" key="10">
    <source>
        <dbReference type="ARBA" id="ARBA00022842"/>
    </source>
</evidence>
<dbReference type="SUPFAM" id="SSF52490">
    <property type="entry name" value="Tubulin nucleotide-binding domain-like"/>
    <property type="match status" value="1"/>
</dbReference>
<dbReference type="Gene3D" id="3.30.1330.20">
    <property type="entry name" value="Tubulin/FtsZ, C-terminal domain"/>
    <property type="match status" value="1"/>
</dbReference>
<keyword evidence="15" id="KW-0472">Membrane</keyword>
<organism evidence="18 19">
    <name type="scientific">Cladonia borealis</name>
    <dbReference type="NCBI Taxonomy" id="184061"/>
    <lineage>
        <taxon>Eukaryota</taxon>
        <taxon>Fungi</taxon>
        <taxon>Dikarya</taxon>
        <taxon>Ascomycota</taxon>
        <taxon>Pezizomycotina</taxon>
        <taxon>Lecanoromycetes</taxon>
        <taxon>OSLEUM clade</taxon>
        <taxon>Lecanoromycetidae</taxon>
        <taxon>Lecanorales</taxon>
        <taxon>Lecanorineae</taxon>
        <taxon>Cladoniaceae</taxon>
        <taxon>Cladonia</taxon>
    </lineage>
</organism>
<feature type="transmembrane region" description="Helical" evidence="15">
    <location>
        <begin position="317"/>
        <end position="338"/>
    </location>
</feature>
<evidence type="ECO:0000259" key="16">
    <source>
        <dbReference type="SMART" id="SM00864"/>
    </source>
</evidence>
<keyword evidence="12" id="KW-0206">Cytoskeleton</keyword>
<dbReference type="FunFam" id="3.40.50.1440:FF:000009">
    <property type="entry name" value="Tubulin beta chain"/>
    <property type="match status" value="1"/>
</dbReference>
<comment type="cofactor">
    <cofactor evidence="1">
        <name>Mg(2+)</name>
        <dbReference type="ChEBI" id="CHEBI:18420"/>
    </cofactor>
</comment>
<dbReference type="InterPro" id="IPR037103">
    <property type="entry name" value="Tubulin/FtsZ-like_C"/>
</dbReference>
<evidence type="ECO:0000256" key="13">
    <source>
        <dbReference type="ARBA" id="ARBA00034296"/>
    </source>
</evidence>
<dbReference type="Gene3D" id="1.20.1250.20">
    <property type="entry name" value="MFS general substrate transporter like domains"/>
    <property type="match status" value="2"/>
</dbReference>
<name>A0AA39QXK3_9LECA</name>
<evidence type="ECO:0000313" key="18">
    <source>
        <dbReference type="EMBL" id="KAK0509573.1"/>
    </source>
</evidence>
<evidence type="ECO:0000256" key="11">
    <source>
        <dbReference type="ARBA" id="ARBA00023134"/>
    </source>
</evidence>
<feature type="region of interest" description="Disordered" evidence="14">
    <location>
        <begin position="904"/>
        <end position="927"/>
    </location>
</feature>
<feature type="transmembrane region" description="Helical" evidence="15">
    <location>
        <begin position="407"/>
        <end position="429"/>
    </location>
</feature>
<feature type="domain" description="Tubulin/FtsZ 2-layer sandwich" evidence="17">
    <location>
        <begin position="726"/>
        <end position="863"/>
    </location>
</feature>
<comment type="caution">
    <text evidence="18">The sequence shown here is derived from an EMBL/GenBank/DDBJ whole genome shotgun (WGS) entry which is preliminary data.</text>
</comment>
<keyword evidence="9" id="KW-0547">Nucleotide-binding</keyword>
<dbReference type="Gene3D" id="3.40.50.1440">
    <property type="entry name" value="Tubulin/FtsZ, GTPase domain"/>
    <property type="match status" value="1"/>
</dbReference>
<evidence type="ECO:0000256" key="6">
    <source>
        <dbReference type="ARBA" id="ARBA00022490"/>
    </source>
</evidence>
<feature type="transmembrane region" description="Helical" evidence="15">
    <location>
        <begin position="344"/>
        <end position="363"/>
    </location>
</feature>
<dbReference type="CDD" id="cd02187">
    <property type="entry name" value="beta_tubulin"/>
    <property type="match status" value="1"/>
</dbReference>
<dbReference type="AlphaFoldDB" id="A0AA39QXK3"/>
<dbReference type="SMART" id="SM00864">
    <property type="entry name" value="Tubulin"/>
    <property type="match status" value="1"/>
</dbReference>
<dbReference type="Gene3D" id="1.10.287.600">
    <property type="entry name" value="Helix hairpin bin"/>
    <property type="match status" value="1"/>
</dbReference>
<dbReference type="FunFam" id="3.30.1330.20:FF:000002">
    <property type="entry name" value="Tubulin beta chain"/>
    <property type="match status" value="1"/>
</dbReference>
<dbReference type="InterPro" id="IPR000217">
    <property type="entry name" value="Tubulin"/>
</dbReference>
<feature type="compositionally biased region" description="Basic and acidic residues" evidence="14">
    <location>
        <begin position="31"/>
        <end position="42"/>
    </location>
</feature>
<dbReference type="InterPro" id="IPR002453">
    <property type="entry name" value="Beta_tubulin"/>
</dbReference>
<dbReference type="GO" id="GO:0022857">
    <property type="term" value="F:transmembrane transporter activity"/>
    <property type="evidence" value="ECO:0007669"/>
    <property type="project" value="InterPro"/>
</dbReference>
<dbReference type="GO" id="GO:0016020">
    <property type="term" value="C:membrane"/>
    <property type="evidence" value="ECO:0007669"/>
    <property type="project" value="UniProtKB-SubCell"/>
</dbReference>
<proteinExistence type="inferred from homology"/>
<feature type="domain" description="Tubulin/FtsZ GTPase" evidence="16">
    <location>
        <begin position="527"/>
        <end position="724"/>
    </location>
</feature>
<evidence type="ECO:0000256" key="4">
    <source>
        <dbReference type="ARBA" id="ARBA00009636"/>
    </source>
</evidence>
<sequence length="927" mass="102079">MNEKEAIHFNPSRDFQKETASEETIAGPEADQPRVEEKKEVDEPPDGGYGWVCVACCFLINAHTWGINSSYGIFLSFYLDNNYYPGATSLEYAFVGGLSISQALFISPLATYITRVYGTRTTLLTGVFFETLALIGASFTHQIWQLFLSQGVCFGFGMGFLFVGSVGIIPQWFTTKRSLANGIGTAGSGLGGMMYSLATNAMIDSLGVEWAFRILGILACAVNVICALLMRDRNKAIGAVQLAFDYRMFKRKEFWLILGWGFFSMMGYITLLFSLPNYAVSIGLNARQGSIIGAVLNLGQGLGRPVVGVFSDKAGRINLAGACTFIGGLFCFVIWIFAKSFGVLIFFAIAVGTVAGTFWTTIAPIGGEVVGLKELPSALSIVWIFLVIPTTFSEPIALQLRQNTGDIYLHAQIYCGFMYTAAAGCMLLLRGWKIGQIQQLAAEKGEQLQNIDAASAEPSQTRAVSIRSARSKSNFVKRLFIWKKVHLQTGQCGNQIGAAFWQTISGEHGLDGAGVYKGTSDLQLERMNVYFNEASADKYVPRAVLVDLEPGTMDAVRAGPFGQLFRPDNFVFGQSGAGNNWAKGHYTEGAELVDQVLDVVRREAEGCDCLQGFQITHSLGGGTGAGMGTLLISKIREEFPDRMMATFSVVPSPKVSDTVVEPYNATLSVHQLVENSDETFCIDNEALYDICMRTLKLSNPSYGDLNHLVSAVMSGVTTCLRFPGQLNSDLRKLAVNMVPFPRLHFFMVGFAPLTSRGAHSFRAVTVPELTQQMYDPKNMMAASDFRNGRYLTCAAIFRGKVSMKEVEDQMRNVQNKNASYFVEWIPNNVQTALCSIPPRGLKMSSTFIGNSTSIQELFKRVGDQFTAMFRRKAFLHWYTGEGMDEMEFTEAESNMNDLVSEYQQYQEASVSEGEEEYEEEAPIEAEE</sequence>
<evidence type="ECO:0000256" key="5">
    <source>
        <dbReference type="ARBA" id="ARBA00011747"/>
    </source>
</evidence>
<comment type="subunit">
    <text evidence="5">Dimer of alpha and beta chains. A typical microtubule is a hollow water-filled tube with an outer diameter of 25 nm and an inner diameter of 15 nM. Alpha-beta heterodimers associate head-to-tail to form protofilaments running lengthwise along the microtubule wall with the beta-tubulin subunit facing the microtubule plus end conferring a structural polarity. Microtubules usually have 13 protofilaments but different protofilament numbers can be found in some organisms and specialized cells.</text>
</comment>
<feature type="transmembrane region" description="Helical" evidence="15">
    <location>
        <begin position="179"/>
        <end position="198"/>
    </location>
</feature>
<dbReference type="GO" id="GO:0003924">
    <property type="term" value="F:GTPase activity"/>
    <property type="evidence" value="ECO:0007669"/>
    <property type="project" value="InterPro"/>
</dbReference>
<evidence type="ECO:0000259" key="17">
    <source>
        <dbReference type="SMART" id="SM00865"/>
    </source>
</evidence>
<dbReference type="SUPFAM" id="SSF103473">
    <property type="entry name" value="MFS general substrate transporter"/>
    <property type="match status" value="1"/>
</dbReference>
<keyword evidence="11" id="KW-0342">GTP-binding</keyword>
<dbReference type="Pfam" id="PF07690">
    <property type="entry name" value="MFS_1"/>
    <property type="match status" value="1"/>
</dbReference>
<dbReference type="PANTHER" id="PTHR11588">
    <property type="entry name" value="TUBULIN"/>
    <property type="match status" value="1"/>
</dbReference>
<keyword evidence="7" id="KW-0493">Microtubule</keyword>
<dbReference type="PRINTS" id="PR01163">
    <property type="entry name" value="BETATUBULIN"/>
</dbReference>
<dbReference type="InterPro" id="IPR011701">
    <property type="entry name" value="MFS"/>
</dbReference>
<keyword evidence="15" id="KW-0812">Transmembrane</keyword>
<dbReference type="InterPro" id="IPR036259">
    <property type="entry name" value="MFS_trans_sf"/>
</dbReference>
<evidence type="ECO:0000256" key="2">
    <source>
        <dbReference type="ARBA" id="ARBA00004141"/>
    </source>
</evidence>
<protein>
    <recommendedName>
        <fullName evidence="20">Tubulin beta chain</fullName>
    </recommendedName>
</protein>
<dbReference type="GO" id="GO:0046872">
    <property type="term" value="F:metal ion binding"/>
    <property type="evidence" value="ECO:0007669"/>
    <property type="project" value="UniProtKB-KW"/>
</dbReference>
<feature type="transmembrane region" description="Helical" evidence="15">
    <location>
        <begin position="375"/>
        <end position="392"/>
    </location>
</feature>
<dbReference type="PRINTS" id="PR01161">
    <property type="entry name" value="TUBULIN"/>
</dbReference>
<dbReference type="CDD" id="cd17352">
    <property type="entry name" value="MFS_MCT_SLC16"/>
    <property type="match status" value="1"/>
</dbReference>
<feature type="transmembrane region" description="Helical" evidence="15">
    <location>
        <begin position="210"/>
        <end position="230"/>
    </location>
</feature>
<gene>
    <name evidence="18" type="ORF">JMJ35_007967</name>
</gene>
<dbReference type="EMBL" id="JAFEKC020000018">
    <property type="protein sequence ID" value="KAK0509573.1"/>
    <property type="molecule type" value="Genomic_DNA"/>
</dbReference>
<dbReference type="InterPro" id="IPR003008">
    <property type="entry name" value="Tubulin_FtsZ_GTPase"/>
</dbReference>
<dbReference type="GO" id="GO:0097435">
    <property type="term" value="P:supramolecular fiber organization"/>
    <property type="evidence" value="ECO:0007669"/>
    <property type="project" value="UniProtKB-ARBA"/>
</dbReference>
<evidence type="ECO:0008006" key="20">
    <source>
        <dbReference type="Google" id="ProtNLM"/>
    </source>
</evidence>
<evidence type="ECO:0000256" key="3">
    <source>
        <dbReference type="ARBA" id="ARBA00004245"/>
    </source>
</evidence>
<feature type="transmembrane region" description="Helical" evidence="15">
    <location>
        <begin position="92"/>
        <end position="114"/>
    </location>
</feature>
<evidence type="ECO:0000256" key="1">
    <source>
        <dbReference type="ARBA" id="ARBA00001946"/>
    </source>
</evidence>
<feature type="region of interest" description="Disordered" evidence="14">
    <location>
        <begin position="1"/>
        <end position="43"/>
    </location>
</feature>
<evidence type="ECO:0000256" key="15">
    <source>
        <dbReference type="SAM" id="Phobius"/>
    </source>
</evidence>
<keyword evidence="10" id="KW-0460">Magnesium</keyword>
<dbReference type="InterPro" id="IPR008280">
    <property type="entry name" value="Tub_FtsZ_C"/>
</dbReference>
<keyword evidence="19" id="KW-1185">Reference proteome</keyword>
<keyword evidence="6" id="KW-0963">Cytoplasm</keyword>
<keyword evidence="15" id="KW-1133">Transmembrane helix</keyword>
<evidence type="ECO:0000313" key="19">
    <source>
        <dbReference type="Proteomes" id="UP001166286"/>
    </source>
</evidence>
<evidence type="ECO:0000256" key="12">
    <source>
        <dbReference type="ARBA" id="ARBA00023212"/>
    </source>
</evidence>
<dbReference type="FunFam" id="1.10.287.600:FF:000003">
    <property type="entry name" value="Tubulin beta chain"/>
    <property type="match status" value="1"/>
</dbReference>
<feature type="transmembrane region" description="Helical" evidence="15">
    <location>
        <begin position="121"/>
        <end position="140"/>
    </location>
</feature>
<feature type="compositionally biased region" description="Acidic residues" evidence="14">
    <location>
        <begin position="912"/>
        <end position="927"/>
    </location>
</feature>
<dbReference type="Proteomes" id="UP001166286">
    <property type="component" value="Unassembled WGS sequence"/>
</dbReference>
<dbReference type="InterPro" id="IPR036525">
    <property type="entry name" value="Tubulin/FtsZ_GTPase_sf"/>
</dbReference>
<feature type="transmembrane region" description="Helical" evidence="15">
    <location>
        <begin position="146"/>
        <end position="167"/>
    </location>
</feature>
<dbReference type="Pfam" id="PF03953">
    <property type="entry name" value="Tubulin_C"/>
    <property type="match status" value="1"/>
</dbReference>
<evidence type="ECO:0000256" key="14">
    <source>
        <dbReference type="SAM" id="MobiDB-lite"/>
    </source>
</evidence>
<dbReference type="Pfam" id="PF00091">
    <property type="entry name" value="Tubulin"/>
    <property type="match status" value="1"/>
</dbReference>
<dbReference type="GO" id="GO:0005200">
    <property type="term" value="F:structural constituent of cytoskeleton"/>
    <property type="evidence" value="ECO:0007669"/>
    <property type="project" value="InterPro"/>
</dbReference>
<dbReference type="GO" id="GO:0007052">
    <property type="term" value="P:mitotic spindle organization"/>
    <property type="evidence" value="ECO:0007669"/>
    <property type="project" value="UniProtKB-ARBA"/>
</dbReference>
<dbReference type="PROSITE" id="PS00227">
    <property type="entry name" value="TUBULIN"/>
    <property type="match status" value="1"/>
</dbReference>
<accession>A0AA39QXK3</accession>
<dbReference type="GO" id="GO:0000070">
    <property type="term" value="P:mitotic sister chromatid segregation"/>
    <property type="evidence" value="ECO:0007669"/>
    <property type="project" value="UniProtKB-ARBA"/>
</dbReference>
<evidence type="ECO:0000256" key="7">
    <source>
        <dbReference type="ARBA" id="ARBA00022701"/>
    </source>
</evidence>
<dbReference type="SUPFAM" id="SSF55307">
    <property type="entry name" value="Tubulin C-terminal domain-like"/>
    <property type="match status" value="1"/>
</dbReference>
<comment type="function">
    <text evidence="13">Tubulin is the major constituent of microtubules, a cylinder consisting of laterally associated linear protofilaments composed of alpha- and beta-tubulin heterodimers. Microtubules grow by the addition of GTP-tubulin dimers to the microtubule end, where a stabilizing cap forms. Below the cap, tubulin dimers are in GDP-bound state, owing to GTPase activity of alpha-tubulin.</text>
</comment>
<dbReference type="GO" id="GO:0005874">
    <property type="term" value="C:microtubule"/>
    <property type="evidence" value="ECO:0007669"/>
    <property type="project" value="UniProtKB-KW"/>
</dbReference>
<comment type="similarity">
    <text evidence="4">Belongs to the tubulin family.</text>
</comment>
<dbReference type="InterPro" id="IPR023123">
    <property type="entry name" value="Tubulin_C"/>
</dbReference>
<reference evidence="18" key="1">
    <citation type="submission" date="2023-03" db="EMBL/GenBank/DDBJ databases">
        <title>Complete genome of Cladonia borealis.</title>
        <authorList>
            <person name="Park H."/>
        </authorList>
    </citation>
    <scope>NUCLEOTIDE SEQUENCE</scope>
    <source>
        <strain evidence="18">ANT050790</strain>
    </source>
</reference>
<comment type="subcellular location">
    <subcellularLocation>
        <location evidence="3">Cytoplasm</location>
        <location evidence="3">Cytoskeleton</location>
    </subcellularLocation>
    <subcellularLocation>
        <location evidence="2">Membrane</location>
        <topology evidence="2">Multi-pass membrane protein</topology>
    </subcellularLocation>
</comment>
<evidence type="ECO:0000256" key="9">
    <source>
        <dbReference type="ARBA" id="ARBA00022741"/>
    </source>
</evidence>
<dbReference type="SMART" id="SM00865">
    <property type="entry name" value="Tubulin_C"/>
    <property type="match status" value="1"/>
</dbReference>
<dbReference type="GO" id="GO:0005525">
    <property type="term" value="F:GTP binding"/>
    <property type="evidence" value="ECO:0007669"/>
    <property type="project" value="UniProtKB-KW"/>
</dbReference>
<dbReference type="InterPro" id="IPR018316">
    <property type="entry name" value="Tubulin/FtsZ_2-layer-sand-dom"/>
</dbReference>
<dbReference type="InterPro" id="IPR017975">
    <property type="entry name" value="Tubulin_CS"/>
</dbReference>
<keyword evidence="8" id="KW-0479">Metal-binding</keyword>
<evidence type="ECO:0000256" key="8">
    <source>
        <dbReference type="ARBA" id="ARBA00022723"/>
    </source>
</evidence>